<dbReference type="InterPro" id="IPR057962">
    <property type="entry name" value="SPT23_MGA2_DBD"/>
</dbReference>
<dbReference type="InterPro" id="IPR013783">
    <property type="entry name" value="Ig-like_fold"/>
</dbReference>
<evidence type="ECO:0000259" key="4">
    <source>
        <dbReference type="SMART" id="SM00429"/>
    </source>
</evidence>
<feature type="compositionally biased region" description="Polar residues" evidence="3">
    <location>
        <begin position="90"/>
        <end position="111"/>
    </location>
</feature>
<dbReference type="SUPFAM" id="SSF81296">
    <property type="entry name" value="E set domains"/>
    <property type="match status" value="1"/>
</dbReference>
<feature type="repeat" description="ANK" evidence="2">
    <location>
        <begin position="768"/>
        <end position="800"/>
    </location>
</feature>
<organism evidence="5 6">
    <name type="scientific">Laccaria amethystina LaAM-08-1</name>
    <dbReference type="NCBI Taxonomy" id="1095629"/>
    <lineage>
        <taxon>Eukaryota</taxon>
        <taxon>Fungi</taxon>
        <taxon>Dikarya</taxon>
        <taxon>Basidiomycota</taxon>
        <taxon>Agaricomycotina</taxon>
        <taxon>Agaricomycetes</taxon>
        <taxon>Agaricomycetidae</taxon>
        <taxon>Agaricales</taxon>
        <taxon>Agaricineae</taxon>
        <taxon>Hydnangiaceae</taxon>
        <taxon>Laccaria</taxon>
    </lineage>
</organism>
<dbReference type="Pfam" id="PF01833">
    <property type="entry name" value="TIG"/>
    <property type="match status" value="1"/>
</dbReference>
<feature type="region of interest" description="Disordered" evidence="3">
    <location>
        <begin position="274"/>
        <end position="302"/>
    </location>
</feature>
<feature type="compositionally biased region" description="Polar residues" evidence="3">
    <location>
        <begin position="1126"/>
        <end position="1135"/>
    </location>
</feature>
<evidence type="ECO:0000256" key="3">
    <source>
        <dbReference type="SAM" id="MobiDB-lite"/>
    </source>
</evidence>
<dbReference type="CDD" id="cd00102">
    <property type="entry name" value="IPT"/>
    <property type="match status" value="1"/>
</dbReference>
<feature type="region of interest" description="Disordered" evidence="3">
    <location>
        <begin position="85"/>
        <end position="165"/>
    </location>
</feature>
<gene>
    <name evidence="5" type="ORF">K443DRAFT_548</name>
</gene>
<evidence type="ECO:0000313" key="5">
    <source>
        <dbReference type="EMBL" id="KIK09967.1"/>
    </source>
</evidence>
<reference evidence="5 6" key="1">
    <citation type="submission" date="2014-04" db="EMBL/GenBank/DDBJ databases">
        <authorList>
            <consortium name="DOE Joint Genome Institute"/>
            <person name="Kuo A."/>
            <person name="Kohler A."/>
            <person name="Nagy L.G."/>
            <person name="Floudas D."/>
            <person name="Copeland A."/>
            <person name="Barry K.W."/>
            <person name="Cichocki N."/>
            <person name="Veneault-Fourrey C."/>
            <person name="LaButti K."/>
            <person name="Lindquist E.A."/>
            <person name="Lipzen A."/>
            <person name="Lundell T."/>
            <person name="Morin E."/>
            <person name="Murat C."/>
            <person name="Sun H."/>
            <person name="Tunlid A."/>
            <person name="Henrissat B."/>
            <person name="Grigoriev I.V."/>
            <person name="Hibbett D.S."/>
            <person name="Martin F."/>
            <person name="Nordberg H.P."/>
            <person name="Cantor M.N."/>
            <person name="Hua S.X."/>
        </authorList>
    </citation>
    <scope>NUCLEOTIDE SEQUENCE [LARGE SCALE GENOMIC DNA]</scope>
    <source>
        <strain evidence="5 6">LaAM-08-1</strain>
    </source>
</reference>
<dbReference type="Pfam" id="PF25603">
    <property type="entry name" value="SPT23_MGA2_DBD"/>
    <property type="match status" value="1"/>
</dbReference>
<reference evidence="6" key="2">
    <citation type="submission" date="2015-01" db="EMBL/GenBank/DDBJ databases">
        <title>Evolutionary Origins and Diversification of the Mycorrhizal Mutualists.</title>
        <authorList>
            <consortium name="DOE Joint Genome Institute"/>
            <consortium name="Mycorrhizal Genomics Consortium"/>
            <person name="Kohler A."/>
            <person name="Kuo A."/>
            <person name="Nagy L.G."/>
            <person name="Floudas D."/>
            <person name="Copeland A."/>
            <person name="Barry K.W."/>
            <person name="Cichocki N."/>
            <person name="Veneault-Fourrey C."/>
            <person name="LaButti K."/>
            <person name="Lindquist E.A."/>
            <person name="Lipzen A."/>
            <person name="Lundell T."/>
            <person name="Morin E."/>
            <person name="Murat C."/>
            <person name="Riley R."/>
            <person name="Ohm R."/>
            <person name="Sun H."/>
            <person name="Tunlid A."/>
            <person name="Henrissat B."/>
            <person name="Grigoriev I.V."/>
            <person name="Hibbett D.S."/>
            <person name="Martin F."/>
        </authorList>
    </citation>
    <scope>NUCLEOTIDE SEQUENCE [LARGE SCALE GENOMIC DNA]</scope>
    <source>
        <strain evidence="6">LaAM-08-1</strain>
    </source>
</reference>
<feature type="region of interest" description="Disordered" evidence="3">
    <location>
        <begin position="1068"/>
        <end position="1144"/>
    </location>
</feature>
<dbReference type="GO" id="GO:0003712">
    <property type="term" value="F:transcription coregulator activity"/>
    <property type="evidence" value="ECO:0007669"/>
    <property type="project" value="TreeGrafter"/>
</dbReference>
<dbReference type="GO" id="GO:0005634">
    <property type="term" value="C:nucleus"/>
    <property type="evidence" value="ECO:0007669"/>
    <property type="project" value="TreeGrafter"/>
</dbReference>
<feature type="region of interest" description="Disordered" evidence="3">
    <location>
        <begin position="1"/>
        <end position="30"/>
    </location>
</feature>
<dbReference type="InterPro" id="IPR036770">
    <property type="entry name" value="Ankyrin_rpt-contain_sf"/>
</dbReference>
<evidence type="ECO:0000313" key="6">
    <source>
        <dbReference type="Proteomes" id="UP000054477"/>
    </source>
</evidence>
<proteinExistence type="predicted"/>
<feature type="compositionally biased region" description="Polar residues" evidence="3">
    <location>
        <begin position="449"/>
        <end position="473"/>
    </location>
</feature>
<feature type="repeat" description="ANK" evidence="2">
    <location>
        <begin position="801"/>
        <end position="833"/>
    </location>
</feature>
<evidence type="ECO:0000256" key="1">
    <source>
        <dbReference type="ARBA" id="ARBA00023043"/>
    </source>
</evidence>
<dbReference type="Gene3D" id="1.25.40.20">
    <property type="entry name" value="Ankyrin repeat-containing domain"/>
    <property type="match status" value="1"/>
</dbReference>
<dbReference type="SMART" id="SM00429">
    <property type="entry name" value="IPT"/>
    <property type="match status" value="1"/>
</dbReference>
<accession>A0A0C9YI52</accession>
<dbReference type="SUPFAM" id="SSF48403">
    <property type="entry name" value="Ankyrin repeat"/>
    <property type="match status" value="1"/>
</dbReference>
<dbReference type="GO" id="GO:0006357">
    <property type="term" value="P:regulation of transcription by RNA polymerase II"/>
    <property type="evidence" value="ECO:0007669"/>
    <property type="project" value="TreeGrafter"/>
</dbReference>
<feature type="compositionally biased region" description="Polar residues" evidence="3">
    <location>
        <begin position="495"/>
        <end position="505"/>
    </location>
</feature>
<feature type="domain" description="IPT/TIG" evidence="4">
    <location>
        <begin position="566"/>
        <end position="655"/>
    </location>
</feature>
<dbReference type="HOGENOM" id="CLU_003912_0_0_1"/>
<sequence length="1144" mass="123869">MSSSSATAAGSRSPSPLTPEPSDSLDPVAIQSDLDLTSSWYLSMHPTKSSLPPWESDPSLYLTPHKSEENKMLCLDELIEQHAYDDSPSPAFSSVAYSSTSHQSSPDNSYSPPAVPTFRTGNLLVPSHNGPVSLTKPIPPPASLPRRQDPSNINQSVVRPPKESCHNLPIMFPSIPEGGTKSRVETQVRVTVDLADASSSSDPFKYDRVGSWKWLKLPPGTATKKRTRKQGKIDPEPQDVLHLSTNITCSSPPHNQVLSCSSCQAREAKRVAKKLAARVRPARSESDSAERTTNSKPSKSKQYEDTTSIIQFNCAEVLDFSTGSVVLPLRITCYCRHHREKVGFNVHFTMMDHTGRIVGSGSSRPIMITDDHKTASSANTRPAELISSFLGVENSEWSQVGGTLQDVSTIDAAAPSRRKKDALSTSNGRKRLKPYDSLVKPNRILREGSLSSAPSPNTSYSPLPMTRSPTPSALHNIFPSDGGLSAPPPPLVYPGQSSDTSSPDTLVTPLDHNPDVSMPEASRPVPHAPPPHSLPLHIPPMMMSTQSHSMPYMFFDPNQPPMQMQIPTIHRLVPNMGPTHGGIEVTVLGANFHPSIQLNCIFGDAVASSTQRWSDNTLVCVLPPRATPGVVAVWFDGFPKTDDQLNSPPSLFTYSDESDRALMELALQVVGLKMTGKIEDAKNVAMRIVGTAGSEGIDTQGGNSNMMQLASTVSSTRDLRPILFRQGGESDNFEKLIVDFLAILDTPMGSSAPESISTRDAISYASQSGQTLLHLSTLLGFSTLLRFLIGHEIDLDARDRNGCTALHFAGISQSKDCANILIEAGADGEIVNALGKTPKEVSVPGFFDDINPAFMLLDSDSDHSDDDEEADWGDAEEDADLQVHRGLLKRSSNRTLRRMVTPSGRATPRRSVNVSRAPTPPPTATILDKVIKGDEKAKRASEAVNDKQAASFMEKMIQRTLAQFPAPQGIIPNIPQLPLPHLPNLNGLPGMPWGALPQIPMVFPVFIPVMPGWPSFFGGENVAVDGHKGEEDAGRPMGAGAIRAAQEWRATWEKWVALAVAITARQQTEEMPPPVYTPRAAEGESVPGASQDLQASSASTSSAAEMRPVGYGDTPIPEQEFDAFSYQPTAKQTQKLQKKREFGF</sequence>
<keyword evidence="6" id="KW-1185">Reference proteome</keyword>
<dbReference type="PANTHER" id="PTHR23335">
    <property type="entry name" value="CALMODULIN-BINDING TRANSCRIPTION ACTIVATOR CAMTA"/>
    <property type="match status" value="1"/>
</dbReference>
<dbReference type="SMART" id="SM00248">
    <property type="entry name" value="ANK"/>
    <property type="match status" value="2"/>
</dbReference>
<feature type="compositionally biased region" description="Low complexity" evidence="3">
    <location>
        <begin position="1"/>
        <end position="15"/>
    </location>
</feature>
<dbReference type="Proteomes" id="UP000054477">
    <property type="component" value="Unassembled WGS sequence"/>
</dbReference>
<dbReference type="Gene3D" id="2.60.40.10">
    <property type="entry name" value="Immunoglobulins"/>
    <property type="match status" value="1"/>
</dbReference>
<protein>
    <recommendedName>
        <fullName evidence="4">IPT/TIG domain-containing protein</fullName>
    </recommendedName>
</protein>
<dbReference type="InterPro" id="IPR014756">
    <property type="entry name" value="Ig_E-set"/>
</dbReference>
<dbReference type="EMBL" id="KN838537">
    <property type="protein sequence ID" value="KIK09967.1"/>
    <property type="molecule type" value="Genomic_DNA"/>
</dbReference>
<dbReference type="InterPro" id="IPR002909">
    <property type="entry name" value="IPT_dom"/>
</dbReference>
<feature type="compositionally biased region" description="Low complexity" evidence="3">
    <location>
        <begin position="1095"/>
        <end position="1104"/>
    </location>
</feature>
<dbReference type="OrthoDB" id="71307at2759"/>
<dbReference type="PROSITE" id="PS50297">
    <property type="entry name" value="ANK_REP_REGION"/>
    <property type="match status" value="1"/>
</dbReference>
<feature type="region of interest" description="Disordered" evidence="3">
    <location>
        <begin position="901"/>
        <end position="923"/>
    </location>
</feature>
<name>A0A0C9YI52_9AGAR</name>
<dbReference type="Pfam" id="PF12796">
    <property type="entry name" value="Ank_2"/>
    <property type="match status" value="1"/>
</dbReference>
<dbReference type="PROSITE" id="PS50088">
    <property type="entry name" value="ANK_REPEAT"/>
    <property type="match status" value="2"/>
</dbReference>
<dbReference type="InterPro" id="IPR002110">
    <property type="entry name" value="Ankyrin_rpt"/>
</dbReference>
<dbReference type="GO" id="GO:0003690">
    <property type="term" value="F:double-stranded DNA binding"/>
    <property type="evidence" value="ECO:0007669"/>
    <property type="project" value="TreeGrafter"/>
</dbReference>
<dbReference type="PANTHER" id="PTHR23335:SF1">
    <property type="entry name" value="CALMODULIN-BINDING TRANSCRIPTION ACTIVATOR, ISOFORM F"/>
    <property type="match status" value="1"/>
</dbReference>
<evidence type="ECO:0000256" key="2">
    <source>
        <dbReference type="PROSITE-ProRule" id="PRU00023"/>
    </source>
</evidence>
<feature type="region of interest" description="Disordered" evidence="3">
    <location>
        <begin position="412"/>
        <end position="532"/>
    </location>
</feature>
<dbReference type="STRING" id="1095629.A0A0C9YI52"/>
<dbReference type="AlphaFoldDB" id="A0A0C9YI52"/>
<keyword evidence="1 2" id="KW-0040">ANK repeat</keyword>